<reference evidence="2" key="1">
    <citation type="submission" date="2018-05" db="EMBL/GenBank/DDBJ databases">
        <authorList>
            <person name="Li Y."/>
        </authorList>
    </citation>
    <scope>NUCLEOTIDE SEQUENCE [LARGE SCALE GENOMIC DNA]</scope>
    <source>
        <strain evidence="2">3d-2-2</strain>
    </source>
</reference>
<organism evidence="1 2">
    <name type="scientific">Corticimicrobacter populi</name>
    <dbReference type="NCBI Taxonomy" id="2175229"/>
    <lineage>
        <taxon>Bacteria</taxon>
        <taxon>Pseudomonadati</taxon>
        <taxon>Pseudomonadota</taxon>
        <taxon>Betaproteobacteria</taxon>
        <taxon>Burkholderiales</taxon>
        <taxon>Alcaligenaceae</taxon>
        <taxon>Corticimicrobacter</taxon>
    </lineage>
</organism>
<protein>
    <submittedName>
        <fullName evidence="1">Uncharacterized protein</fullName>
    </submittedName>
</protein>
<name>A0A2V1JYG3_9BURK</name>
<evidence type="ECO:0000313" key="1">
    <source>
        <dbReference type="EMBL" id="PWF23934.1"/>
    </source>
</evidence>
<accession>A0A2V1JYG3</accession>
<dbReference type="AlphaFoldDB" id="A0A2V1JYG3"/>
<comment type="caution">
    <text evidence="1">The sequence shown here is derived from an EMBL/GenBank/DDBJ whole genome shotgun (WGS) entry which is preliminary data.</text>
</comment>
<dbReference type="Proteomes" id="UP000245212">
    <property type="component" value="Unassembled WGS sequence"/>
</dbReference>
<sequence length="157" mass="17940">MIDTSAEILSGQSMGNLYMGRNIADYPVFRDPQWVRSHSVSDPQMTGRVLHYYSLGDSLYVTTEEDGVICAIGCNERYRGRYRGVLYPGISMGELVKLTSSQRILNCTLIVNEDYGLSFTLPFPYDEIADELKDIPLDTRLNEIYVEDYSFWAPKKK</sequence>
<evidence type="ECO:0000313" key="2">
    <source>
        <dbReference type="Proteomes" id="UP000245212"/>
    </source>
</evidence>
<dbReference type="EMBL" id="QETA01000002">
    <property type="protein sequence ID" value="PWF23934.1"/>
    <property type="molecule type" value="Genomic_DNA"/>
</dbReference>
<dbReference type="RefSeq" id="WP_109061213.1">
    <property type="nucleotide sequence ID" value="NZ_QETA01000002.1"/>
</dbReference>
<gene>
    <name evidence="1" type="ORF">DD235_06280</name>
</gene>
<proteinExistence type="predicted"/>
<keyword evidence="2" id="KW-1185">Reference proteome</keyword>